<dbReference type="Pfam" id="PF01399">
    <property type="entry name" value="PCI"/>
    <property type="match status" value="1"/>
</dbReference>
<dbReference type="EnsemblPlants" id="AET3Gv21164700.2">
    <property type="protein sequence ID" value="AET3Gv21164700.2"/>
    <property type="gene ID" value="AET3Gv21164700"/>
</dbReference>
<dbReference type="Gramene" id="AET3Gv21164700.2">
    <property type="protein sequence ID" value="AET3Gv21164700.2"/>
    <property type="gene ID" value="AET3Gv21164700"/>
</dbReference>
<evidence type="ECO:0000313" key="4">
    <source>
        <dbReference type="Proteomes" id="UP000015105"/>
    </source>
</evidence>
<organism evidence="3 4">
    <name type="scientific">Aegilops tauschii subsp. strangulata</name>
    <name type="common">Goatgrass</name>
    <dbReference type="NCBI Taxonomy" id="200361"/>
    <lineage>
        <taxon>Eukaryota</taxon>
        <taxon>Viridiplantae</taxon>
        <taxon>Streptophyta</taxon>
        <taxon>Embryophyta</taxon>
        <taxon>Tracheophyta</taxon>
        <taxon>Spermatophyta</taxon>
        <taxon>Magnoliopsida</taxon>
        <taxon>Liliopsida</taxon>
        <taxon>Poales</taxon>
        <taxon>Poaceae</taxon>
        <taxon>BOP clade</taxon>
        <taxon>Pooideae</taxon>
        <taxon>Triticodae</taxon>
        <taxon>Triticeae</taxon>
        <taxon>Triticinae</taxon>
        <taxon>Aegilops</taxon>
    </lineage>
</organism>
<evidence type="ECO:0000259" key="2">
    <source>
        <dbReference type="SMART" id="SM00088"/>
    </source>
</evidence>
<dbReference type="SUPFAM" id="SSF46785">
    <property type="entry name" value="Winged helix' DNA-binding domain"/>
    <property type="match status" value="1"/>
</dbReference>
<dbReference type="Proteomes" id="UP000015105">
    <property type="component" value="Chromosome 3D"/>
</dbReference>
<dbReference type="InterPro" id="IPR045237">
    <property type="entry name" value="COPS7/eIF3m"/>
</dbReference>
<reference evidence="4" key="1">
    <citation type="journal article" date="2014" name="Science">
        <title>Ancient hybridizations among the ancestral genomes of bread wheat.</title>
        <authorList>
            <consortium name="International Wheat Genome Sequencing Consortium,"/>
            <person name="Marcussen T."/>
            <person name="Sandve S.R."/>
            <person name="Heier L."/>
            <person name="Spannagl M."/>
            <person name="Pfeifer M."/>
            <person name="Jakobsen K.S."/>
            <person name="Wulff B.B."/>
            <person name="Steuernagel B."/>
            <person name="Mayer K.F."/>
            <person name="Olsen O.A."/>
        </authorList>
    </citation>
    <scope>NUCLEOTIDE SEQUENCE [LARGE SCALE GENOMIC DNA]</scope>
    <source>
        <strain evidence="4">cv. AL8/78</strain>
    </source>
</reference>
<evidence type="ECO:0000313" key="3">
    <source>
        <dbReference type="EnsemblPlants" id="AET3Gv21164700.2"/>
    </source>
</evidence>
<reference evidence="3" key="4">
    <citation type="submission" date="2019-03" db="UniProtKB">
        <authorList>
            <consortium name="EnsemblPlants"/>
        </authorList>
    </citation>
    <scope>IDENTIFICATION</scope>
</reference>
<evidence type="ECO:0000256" key="1">
    <source>
        <dbReference type="ARBA" id="ARBA00008482"/>
    </source>
</evidence>
<dbReference type="PANTHER" id="PTHR15350">
    <property type="entry name" value="COP9 SIGNALOSOME COMPLEX SUBUNIT 7/DENDRITIC CELL PROTEIN GA17"/>
    <property type="match status" value="1"/>
</dbReference>
<dbReference type="InterPro" id="IPR040750">
    <property type="entry name" value="eIF3m_C_helix"/>
</dbReference>
<dbReference type="GO" id="GO:0005852">
    <property type="term" value="C:eukaryotic translation initiation factor 3 complex"/>
    <property type="evidence" value="ECO:0007669"/>
    <property type="project" value="TreeGrafter"/>
</dbReference>
<protein>
    <recommendedName>
        <fullName evidence="2">PCI domain-containing protein</fullName>
    </recommendedName>
</protein>
<dbReference type="SMART" id="SM00088">
    <property type="entry name" value="PINT"/>
    <property type="match status" value="1"/>
</dbReference>
<feature type="domain" description="PCI" evidence="2">
    <location>
        <begin position="28"/>
        <end position="118"/>
    </location>
</feature>
<reference evidence="3" key="3">
    <citation type="journal article" date="2017" name="Nature">
        <title>Genome sequence of the progenitor of the wheat D genome Aegilops tauschii.</title>
        <authorList>
            <person name="Luo M.C."/>
            <person name="Gu Y.Q."/>
            <person name="Puiu D."/>
            <person name="Wang H."/>
            <person name="Twardziok S.O."/>
            <person name="Deal K.R."/>
            <person name="Huo N."/>
            <person name="Zhu T."/>
            <person name="Wang L."/>
            <person name="Wang Y."/>
            <person name="McGuire P.E."/>
            <person name="Liu S."/>
            <person name="Long H."/>
            <person name="Ramasamy R.K."/>
            <person name="Rodriguez J.C."/>
            <person name="Van S.L."/>
            <person name="Yuan L."/>
            <person name="Wang Z."/>
            <person name="Xia Z."/>
            <person name="Xiao L."/>
            <person name="Anderson O.D."/>
            <person name="Ouyang S."/>
            <person name="Liang Y."/>
            <person name="Zimin A.V."/>
            <person name="Pertea G."/>
            <person name="Qi P."/>
            <person name="Bennetzen J.L."/>
            <person name="Dai X."/>
            <person name="Dawson M.W."/>
            <person name="Muller H.G."/>
            <person name="Kugler K."/>
            <person name="Rivarola-Duarte L."/>
            <person name="Spannagl M."/>
            <person name="Mayer K.F.X."/>
            <person name="Lu F.H."/>
            <person name="Bevan M.W."/>
            <person name="Leroy P."/>
            <person name="Li P."/>
            <person name="You F.M."/>
            <person name="Sun Q."/>
            <person name="Liu Z."/>
            <person name="Lyons E."/>
            <person name="Wicker T."/>
            <person name="Salzberg S.L."/>
            <person name="Devos K.M."/>
            <person name="Dvorak J."/>
        </authorList>
    </citation>
    <scope>NUCLEOTIDE SEQUENCE [LARGE SCALE GENOMIC DNA]</scope>
    <source>
        <strain evidence="3">cv. AL8/78</strain>
    </source>
</reference>
<dbReference type="Pfam" id="PF18005">
    <property type="entry name" value="eIF3m_C_helix"/>
    <property type="match status" value="1"/>
</dbReference>
<dbReference type="PANTHER" id="PTHR15350:SF2">
    <property type="entry name" value="EUKARYOTIC TRANSLATION INITIATION FACTOR 3 SUBUNIT M"/>
    <property type="match status" value="1"/>
</dbReference>
<sequence>MVRSGEPMLAILRCFKFWISNGGPFTGLVHEDCITKMRLMSLLDLSGHCSGEIPYSAITKALEINDDVVEYWIVKAISSKILDCKVDQLNQLVIVSRHTARVFGMPQWQSLRSKLGVWRGNIANAINTIQANKVTEDGGQGMQGLMIR</sequence>
<dbReference type="GO" id="GO:0002183">
    <property type="term" value="P:cytoplasmic translational initiation"/>
    <property type="evidence" value="ECO:0007669"/>
    <property type="project" value="TreeGrafter"/>
</dbReference>
<comment type="similarity">
    <text evidence="1">Belongs to the CSN7/EIF3M family. CSN7 subfamily.</text>
</comment>
<keyword evidence="4" id="KW-1185">Reference proteome</keyword>
<reference evidence="3" key="5">
    <citation type="journal article" date="2021" name="G3 (Bethesda)">
        <title>Aegilops tauschii genome assembly Aet v5.0 features greater sequence contiguity and improved annotation.</title>
        <authorList>
            <person name="Wang L."/>
            <person name="Zhu T."/>
            <person name="Rodriguez J.C."/>
            <person name="Deal K.R."/>
            <person name="Dubcovsky J."/>
            <person name="McGuire P.E."/>
            <person name="Lux T."/>
            <person name="Spannagl M."/>
            <person name="Mayer K.F.X."/>
            <person name="Baldrich P."/>
            <person name="Meyers B.C."/>
            <person name="Huo N."/>
            <person name="Gu Y.Q."/>
            <person name="Zhou H."/>
            <person name="Devos K.M."/>
            <person name="Bennetzen J.L."/>
            <person name="Unver T."/>
            <person name="Budak H."/>
            <person name="Gulick P.J."/>
            <person name="Galiba G."/>
            <person name="Kalapos B."/>
            <person name="Nelson D.R."/>
            <person name="Li P."/>
            <person name="You F.M."/>
            <person name="Luo M.C."/>
            <person name="Dvorak J."/>
        </authorList>
    </citation>
    <scope>NUCLEOTIDE SEQUENCE [LARGE SCALE GENOMIC DNA]</scope>
    <source>
        <strain evidence="3">cv. AL8/78</strain>
    </source>
</reference>
<dbReference type="AlphaFoldDB" id="A0A453GQY0"/>
<reference evidence="4" key="2">
    <citation type="journal article" date="2017" name="Nat. Plants">
        <title>The Aegilops tauschii genome reveals multiple impacts of transposons.</title>
        <authorList>
            <person name="Zhao G."/>
            <person name="Zou C."/>
            <person name="Li K."/>
            <person name="Wang K."/>
            <person name="Li T."/>
            <person name="Gao L."/>
            <person name="Zhang X."/>
            <person name="Wang H."/>
            <person name="Yang Z."/>
            <person name="Liu X."/>
            <person name="Jiang W."/>
            <person name="Mao L."/>
            <person name="Kong X."/>
            <person name="Jiao Y."/>
            <person name="Jia J."/>
        </authorList>
    </citation>
    <scope>NUCLEOTIDE SEQUENCE [LARGE SCALE GENOMIC DNA]</scope>
    <source>
        <strain evidence="4">cv. AL8/78</strain>
    </source>
</reference>
<proteinExistence type="inferred from homology"/>
<dbReference type="InterPro" id="IPR036390">
    <property type="entry name" value="WH_DNA-bd_sf"/>
</dbReference>
<name>A0A453GQY0_AEGTS</name>
<dbReference type="InterPro" id="IPR000717">
    <property type="entry name" value="PCI_dom"/>
</dbReference>
<accession>A0A453GQY0</accession>